<feature type="transmembrane region" description="Helical" evidence="1">
    <location>
        <begin position="6"/>
        <end position="24"/>
    </location>
</feature>
<name>I4AQ42_BERLS</name>
<dbReference type="HOGENOM" id="CLU_135504_0_0_10"/>
<dbReference type="KEGG" id="fli:Fleli_3765"/>
<dbReference type="eggNOG" id="ENOG5032YUJ">
    <property type="taxonomic scope" value="Bacteria"/>
</dbReference>
<evidence type="ECO:0000313" key="2">
    <source>
        <dbReference type="EMBL" id="AFM06077.1"/>
    </source>
</evidence>
<dbReference type="OrthoDB" id="1524706at2"/>
<dbReference type="PATRIC" id="fig|880071.3.peg.3771"/>
<dbReference type="EMBL" id="CP003345">
    <property type="protein sequence ID" value="AFM06077.1"/>
    <property type="molecule type" value="Genomic_DNA"/>
</dbReference>
<dbReference type="AlphaFoldDB" id="I4AQ42"/>
<organism evidence="2 3">
    <name type="scientific">Bernardetia litoralis (strain ATCC 23117 / DSM 6794 / NBRC 15988 / NCIMB 1366 / Fx l1 / Sio-4)</name>
    <name type="common">Flexibacter litoralis</name>
    <dbReference type="NCBI Taxonomy" id="880071"/>
    <lineage>
        <taxon>Bacteria</taxon>
        <taxon>Pseudomonadati</taxon>
        <taxon>Bacteroidota</taxon>
        <taxon>Cytophagia</taxon>
        <taxon>Cytophagales</taxon>
        <taxon>Bernardetiaceae</taxon>
        <taxon>Bernardetia</taxon>
    </lineage>
</organism>
<evidence type="ECO:0000313" key="3">
    <source>
        <dbReference type="Proteomes" id="UP000006054"/>
    </source>
</evidence>
<gene>
    <name evidence="2" type="ordered locus">Fleli_3765</name>
</gene>
<accession>I4AQ42</accession>
<keyword evidence="1" id="KW-0472">Membrane</keyword>
<proteinExistence type="predicted"/>
<sequence length="163" mass="18682">MELDFGTLAIGVFALLLCIVPFVLDYKSRKKKENNLLEPLKKIAQQQNCQIGEHEVCQNFIIGIDKGKKSVFFYKEEKGKITEHFIDLATIQTCKVITSHKTMSNAKGSYKVIIQLELNFISKNQGKIEQTWEFFNADVSPKLNGEVQLVEKWCKLINVQLNN</sequence>
<keyword evidence="1" id="KW-0812">Transmembrane</keyword>
<protein>
    <submittedName>
        <fullName evidence="2">Uncharacterized protein</fullName>
    </submittedName>
</protein>
<dbReference type="RefSeq" id="WP_014799501.1">
    <property type="nucleotide sequence ID" value="NC_018018.1"/>
</dbReference>
<keyword evidence="1" id="KW-1133">Transmembrane helix</keyword>
<reference evidence="3" key="1">
    <citation type="submission" date="2012-06" db="EMBL/GenBank/DDBJ databases">
        <title>The complete genome of Flexibacter litoralis DSM 6794.</title>
        <authorList>
            <person name="Lucas S."/>
            <person name="Copeland A."/>
            <person name="Lapidus A."/>
            <person name="Glavina del Rio T."/>
            <person name="Dalin E."/>
            <person name="Tice H."/>
            <person name="Bruce D."/>
            <person name="Goodwin L."/>
            <person name="Pitluck S."/>
            <person name="Peters L."/>
            <person name="Ovchinnikova G."/>
            <person name="Lu M."/>
            <person name="Kyrpides N."/>
            <person name="Mavromatis K."/>
            <person name="Ivanova N."/>
            <person name="Brettin T."/>
            <person name="Detter J.C."/>
            <person name="Han C."/>
            <person name="Larimer F."/>
            <person name="Land M."/>
            <person name="Hauser L."/>
            <person name="Markowitz V."/>
            <person name="Cheng J.-F."/>
            <person name="Hugenholtz P."/>
            <person name="Woyke T."/>
            <person name="Wu D."/>
            <person name="Spring S."/>
            <person name="Lang E."/>
            <person name="Kopitz M."/>
            <person name="Brambilla E."/>
            <person name="Klenk H.-P."/>
            <person name="Eisen J.A."/>
        </authorList>
    </citation>
    <scope>NUCLEOTIDE SEQUENCE [LARGE SCALE GENOMIC DNA]</scope>
    <source>
        <strain evidence="3">ATCC 23117 / DSM 6794 / NBRC 15988 / NCIMB 1366 / Sio-4</strain>
    </source>
</reference>
<dbReference type="Proteomes" id="UP000006054">
    <property type="component" value="Chromosome"/>
</dbReference>
<evidence type="ECO:0000256" key="1">
    <source>
        <dbReference type="SAM" id="Phobius"/>
    </source>
</evidence>
<keyword evidence="3" id="KW-1185">Reference proteome</keyword>